<name>A0ABM8W6H7_GIGMA</name>
<evidence type="ECO:0000313" key="1">
    <source>
        <dbReference type="EMBL" id="CAG8538311.1"/>
    </source>
</evidence>
<sequence>FEKALEIFPENVAALFYSGKIYFELEQYDRVLSYSSEALKIYPDS</sequence>
<evidence type="ECO:0000313" key="2">
    <source>
        <dbReference type="Proteomes" id="UP000789901"/>
    </source>
</evidence>
<comment type="caution">
    <text evidence="1">The sequence shown here is derived from an EMBL/GenBank/DDBJ whole genome shotgun (WGS) entry which is preliminary data.</text>
</comment>
<gene>
    <name evidence="1" type="ORF">GMARGA_LOCUS3957</name>
</gene>
<dbReference type="EMBL" id="CAJVQB010001496">
    <property type="protein sequence ID" value="CAG8538311.1"/>
    <property type="molecule type" value="Genomic_DNA"/>
</dbReference>
<accession>A0ABM8W6H7</accession>
<protein>
    <submittedName>
        <fullName evidence="1">9618_t:CDS:1</fullName>
    </submittedName>
</protein>
<dbReference type="Proteomes" id="UP000789901">
    <property type="component" value="Unassembled WGS sequence"/>
</dbReference>
<feature type="non-terminal residue" evidence="1">
    <location>
        <position position="1"/>
    </location>
</feature>
<reference evidence="1 2" key="1">
    <citation type="submission" date="2021-06" db="EMBL/GenBank/DDBJ databases">
        <authorList>
            <person name="Kallberg Y."/>
            <person name="Tangrot J."/>
            <person name="Rosling A."/>
        </authorList>
    </citation>
    <scope>NUCLEOTIDE SEQUENCE [LARGE SCALE GENOMIC DNA]</scope>
    <source>
        <strain evidence="1 2">120-4 pot B 10/14</strain>
    </source>
</reference>
<dbReference type="PROSITE" id="PS50293">
    <property type="entry name" value="TPR_REGION"/>
    <property type="match status" value="1"/>
</dbReference>
<dbReference type="Gene3D" id="1.25.40.10">
    <property type="entry name" value="Tetratricopeptide repeat domain"/>
    <property type="match status" value="1"/>
</dbReference>
<dbReference type="SUPFAM" id="SSF48452">
    <property type="entry name" value="TPR-like"/>
    <property type="match status" value="1"/>
</dbReference>
<keyword evidence="2" id="KW-1185">Reference proteome</keyword>
<organism evidence="1 2">
    <name type="scientific">Gigaspora margarita</name>
    <dbReference type="NCBI Taxonomy" id="4874"/>
    <lineage>
        <taxon>Eukaryota</taxon>
        <taxon>Fungi</taxon>
        <taxon>Fungi incertae sedis</taxon>
        <taxon>Mucoromycota</taxon>
        <taxon>Glomeromycotina</taxon>
        <taxon>Glomeromycetes</taxon>
        <taxon>Diversisporales</taxon>
        <taxon>Gigasporaceae</taxon>
        <taxon>Gigaspora</taxon>
    </lineage>
</organism>
<dbReference type="InterPro" id="IPR011990">
    <property type="entry name" value="TPR-like_helical_dom_sf"/>
</dbReference>
<proteinExistence type="predicted"/>
<dbReference type="Pfam" id="PF13431">
    <property type="entry name" value="TPR_17"/>
    <property type="match status" value="1"/>
</dbReference>